<organism evidence="9 10">
    <name type="scientific">Cryptolaemus montrouzieri</name>
    <dbReference type="NCBI Taxonomy" id="559131"/>
    <lineage>
        <taxon>Eukaryota</taxon>
        <taxon>Metazoa</taxon>
        <taxon>Ecdysozoa</taxon>
        <taxon>Arthropoda</taxon>
        <taxon>Hexapoda</taxon>
        <taxon>Insecta</taxon>
        <taxon>Pterygota</taxon>
        <taxon>Neoptera</taxon>
        <taxon>Endopterygota</taxon>
        <taxon>Coleoptera</taxon>
        <taxon>Polyphaga</taxon>
        <taxon>Cucujiformia</taxon>
        <taxon>Coccinelloidea</taxon>
        <taxon>Coccinellidae</taxon>
        <taxon>Scymninae</taxon>
        <taxon>Scymnini</taxon>
        <taxon>Cryptolaemus</taxon>
    </lineage>
</organism>
<evidence type="ECO:0000256" key="7">
    <source>
        <dbReference type="ARBA" id="ARBA00023180"/>
    </source>
</evidence>
<dbReference type="PANTHER" id="PTHR42643:SF30">
    <property type="entry name" value="IONOTROPIC RECEPTOR 40A-RELATED"/>
    <property type="match status" value="1"/>
</dbReference>
<dbReference type="AlphaFoldDB" id="A0ABD2MNW7"/>
<keyword evidence="10" id="KW-1185">Reference proteome</keyword>
<evidence type="ECO:0000313" key="10">
    <source>
        <dbReference type="Proteomes" id="UP001516400"/>
    </source>
</evidence>
<reference evidence="9 10" key="1">
    <citation type="journal article" date="2021" name="BMC Biol.">
        <title>Horizontally acquired antibacterial genes associated with adaptive radiation of ladybird beetles.</title>
        <authorList>
            <person name="Li H.S."/>
            <person name="Tang X.F."/>
            <person name="Huang Y.H."/>
            <person name="Xu Z.Y."/>
            <person name="Chen M.L."/>
            <person name="Du X.Y."/>
            <person name="Qiu B.Y."/>
            <person name="Chen P.T."/>
            <person name="Zhang W."/>
            <person name="Slipinski A."/>
            <person name="Escalona H.E."/>
            <person name="Waterhouse R.M."/>
            <person name="Zwick A."/>
            <person name="Pang H."/>
        </authorList>
    </citation>
    <scope>NUCLEOTIDE SEQUENCE [LARGE SCALE GENOMIC DNA]</scope>
    <source>
        <strain evidence="9">SYSU2018</strain>
    </source>
</reference>
<evidence type="ECO:0000313" key="9">
    <source>
        <dbReference type="EMBL" id="KAL3267950.1"/>
    </source>
</evidence>
<comment type="caution">
    <text evidence="9">The sequence shown here is derived from an EMBL/GenBank/DDBJ whole genome shotgun (WGS) entry which is preliminary data.</text>
</comment>
<dbReference type="GO" id="GO:0005886">
    <property type="term" value="C:plasma membrane"/>
    <property type="evidence" value="ECO:0007669"/>
    <property type="project" value="UniProtKB-SubCell"/>
</dbReference>
<accession>A0ABD2MNW7</accession>
<comment type="subcellular location">
    <subcellularLocation>
        <location evidence="1">Cell membrane</location>
        <topology evidence="1">Multi-pass membrane protein</topology>
    </subcellularLocation>
</comment>
<keyword evidence="3 8" id="KW-0812">Transmembrane</keyword>
<feature type="transmembrane region" description="Helical" evidence="8">
    <location>
        <begin position="510"/>
        <end position="530"/>
    </location>
</feature>
<sequence length="540" mass="63276">CINLIVKISTNPEDLIGVISERNAFNFPLLHLNYQMNVQRASSLSQRLFNFYVFDNLNDSQIENIVDQMIQLPWFYPSAKFLFTGTNFSSEMLKHIAKYYIINVTFVDIFSGIITTSYPYKNNNLHNIDTDSSVIGSCDGNLLSLNVENLFPKKIPKKWMKSYIRLEYNPVSIFAECFTCKTRYQGIEIEIFILIFDYLKVRIEAAPTTSSNAEDDFVQKSDVRFGLETIAFWNTQMDITWPYLHEPIKWFIAPASEIPRWKYIFTIFHKNVWIILIITVLAVSTTWTFGQYFNDGRLSAKLFCEITSSPFVLFLEQSREFSSESLFHKILVLCIIFMSTITNFLFGTRLAYLLNGKNYEMKIENLEQLREHNFYIGYYSELIKVWSNQTLELHDYPEYFYVNCRQIMLTCIQRSIEDRDIALVGSEKTIRKWAMKYSSTRSLKSLNVQLQTAAVHAFLRKGHPIFPLINRMLQNLVESGIVKNISEKYNKLLWINNVHLLSRRLNLQHLVFPLSIWTIGNFLSIIVFYYEKTKSNNIGI</sequence>
<feature type="transmembrane region" description="Helical" evidence="8">
    <location>
        <begin position="330"/>
        <end position="352"/>
    </location>
</feature>
<feature type="non-terminal residue" evidence="9">
    <location>
        <position position="1"/>
    </location>
</feature>
<evidence type="ECO:0000256" key="4">
    <source>
        <dbReference type="ARBA" id="ARBA00022989"/>
    </source>
</evidence>
<evidence type="ECO:0000256" key="2">
    <source>
        <dbReference type="ARBA" id="ARBA00022475"/>
    </source>
</evidence>
<evidence type="ECO:0000256" key="8">
    <source>
        <dbReference type="SAM" id="Phobius"/>
    </source>
</evidence>
<evidence type="ECO:0000256" key="6">
    <source>
        <dbReference type="ARBA" id="ARBA00023170"/>
    </source>
</evidence>
<dbReference type="Proteomes" id="UP001516400">
    <property type="component" value="Unassembled WGS sequence"/>
</dbReference>
<gene>
    <name evidence="9" type="ORF">HHI36_007087</name>
</gene>
<keyword evidence="4 8" id="KW-1133">Transmembrane helix</keyword>
<name>A0ABD2MNW7_9CUCU</name>
<dbReference type="PANTHER" id="PTHR42643">
    <property type="entry name" value="IONOTROPIC RECEPTOR 20A-RELATED"/>
    <property type="match status" value="1"/>
</dbReference>
<dbReference type="InterPro" id="IPR052192">
    <property type="entry name" value="Insect_Ionotropic_Sensory_Rcpt"/>
</dbReference>
<proteinExistence type="predicted"/>
<keyword evidence="5 8" id="KW-0472">Membrane</keyword>
<evidence type="ECO:0000256" key="1">
    <source>
        <dbReference type="ARBA" id="ARBA00004651"/>
    </source>
</evidence>
<dbReference type="EMBL" id="JABFTP020000021">
    <property type="protein sequence ID" value="KAL3267950.1"/>
    <property type="molecule type" value="Genomic_DNA"/>
</dbReference>
<protein>
    <submittedName>
        <fullName evidence="9">Uncharacterized protein</fullName>
    </submittedName>
</protein>
<keyword evidence="7" id="KW-0325">Glycoprotein</keyword>
<evidence type="ECO:0000256" key="5">
    <source>
        <dbReference type="ARBA" id="ARBA00023136"/>
    </source>
</evidence>
<feature type="transmembrane region" description="Helical" evidence="8">
    <location>
        <begin position="272"/>
        <end position="293"/>
    </location>
</feature>
<dbReference type="SUPFAM" id="SSF53850">
    <property type="entry name" value="Periplasmic binding protein-like II"/>
    <property type="match status" value="1"/>
</dbReference>
<evidence type="ECO:0000256" key="3">
    <source>
        <dbReference type="ARBA" id="ARBA00022692"/>
    </source>
</evidence>
<keyword evidence="6" id="KW-0675">Receptor</keyword>
<keyword evidence="2" id="KW-1003">Cell membrane</keyword>